<evidence type="ECO:0000256" key="5">
    <source>
        <dbReference type="PROSITE-ProRule" id="PRU01240"/>
    </source>
</evidence>
<dbReference type="Pfam" id="PF00082">
    <property type="entry name" value="Peptidase_S8"/>
    <property type="match status" value="1"/>
</dbReference>
<feature type="transmembrane region" description="Helical" evidence="7">
    <location>
        <begin position="450"/>
        <end position="470"/>
    </location>
</feature>
<dbReference type="GO" id="GO:0006508">
    <property type="term" value="P:proteolysis"/>
    <property type="evidence" value="ECO:0007669"/>
    <property type="project" value="UniProtKB-KW"/>
</dbReference>
<evidence type="ECO:0000256" key="7">
    <source>
        <dbReference type="SAM" id="Phobius"/>
    </source>
</evidence>
<dbReference type="InterPro" id="IPR015500">
    <property type="entry name" value="Peptidase_S8_subtilisin-rel"/>
</dbReference>
<evidence type="ECO:0000256" key="1">
    <source>
        <dbReference type="ARBA" id="ARBA00011073"/>
    </source>
</evidence>
<reference evidence="9 10" key="1">
    <citation type="submission" date="2018-03" db="EMBL/GenBank/DDBJ databases">
        <title>Genomic Encyclopedia of Archaeal and Bacterial Type Strains, Phase II (KMG-II): from individual species to whole genera.</title>
        <authorList>
            <person name="Goeker M."/>
        </authorList>
    </citation>
    <scope>NUCLEOTIDE SEQUENCE [LARGE SCALE GENOMIC DNA]</scope>
    <source>
        <strain evidence="9 10">DSM 45348</strain>
    </source>
</reference>
<dbReference type="PROSITE" id="PS00137">
    <property type="entry name" value="SUBTILASE_HIS"/>
    <property type="match status" value="1"/>
</dbReference>
<dbReference type="Proteomes" id="UP000239209">
    <property type="component" value="Unassembled WGS sequence"/>
</dbReference>
<feature type="domain" description="Peptidase S8/S53" evidence="8">
    <location>
        <begin position="156"/>
        <end position="398"/>
    </location>
</feature>
<dbReference type="PROSITE" id="PS51892">
    <property type="entry name" value="SUBTILASE"/>
    <property type="match status" value="1"/>
</dbReference>
<dbReference type="PANTHER" id="PTHR43399:SF4">
    <property type="entry name" value="CELL WALL-ASSOCIATED PROTEASE"/>
    <property type="match status" value="1"/>
</dbReference>
<dbReference type="InterPro" id="IPR051048">
    <property type="entry name" value="Peptidase_S8/S53_subtilisin"/>
</dbReference>
<protein>
    <submittedName>
        <fullName evidence="9">Type VII secretion-associated serine protease mycosin</fullName>
    </submittedName>
</protein>
<dbReference type="SUPFAM" id="SSF52743">
    <property type="entry name" value="Subtilisin-like"/>
    <property type="match status" value="1"/>
</dbReference>
<evidence type="ECO:0000256" key="6">
    <source>
        <dbReference type="SAM" id="MobiDB-lite"/>
    </source>
</evidence>
<keyword evidence="2 5" id="KW-0645">Protease</keyword>
<gene>
    <name evidence="9" type="ORF">CLV70_1085</name>
</gene>
<accession>A0A2T0S4K3</accession>
<sequence>MTVRSSATPRGARPDGVPAPVLRGPRAAAALITAPLWAVVRRAAVRQAAVRRAAVRHAAVGRAAVRQAVVRRAAVRQAVVRRAAVGRAAVRPVAVRGTVAPGGRGSVAVRRVVAAVVAGVLVVLVSGGPARADEARERQWFWGPLEVAKAQRITKGAGVTVAVLDTGVDARHPDLRGAVLPGRQTVQNKPAGNDDGVGHGTGIAGIIGGRGHGSGDGVLGIAPEAKILPVRPVNDSYFVAQGIRYAVAQGAKVINMSFETRASESLRAALREAAAADVVLVGAAGNEGDKGNEQEYPSAYPEVLTVGALQRNNKIAPFSNHGPQVDLAAPGVEIPAPAPEGRYVTLEGSSAAAAIVSGSAALIRAEHPDLSAAEVVARLTGTAIDRGAKGRDDFYGAGQLDLMAALTAPQPAASSSPPAGANGQTAPNGQAAAPRPPDSTADDGGGLPPLLFVAIGVVLLVVAGGVVLVLRRR</sequence>
<keyword evidence="10" id="KW-1185">Reference proteome</keyword>
<comment type="similarity">
    <text evidence="1 5">Belongs to the peptidase S8 family.</text>
</comment>
<keyword evidence="4 5" id="KW-0720">Serine protease</keyword>
<keyword evidence="3 5" id="KW-0378">Hydrolase</keyword>
<comment type="caution">
    <text evidence="9">The sequence shown here is derived from an EMBL/GenBank/DDBJ whole genome shotgun (WGS) entry which is preliminary data.</text>
</comment>
<dbReference type="PANTHER" id="PTHR43399">
    <property type="entry name" value="SUBTILISIN-RELATED"/>
    <property type="match status" value="1"/>
</dbReference>
<evidence type="ECO:0000259" key="8">
    <source>
        <dbReference type="Pfam" id="PF00082"/>
    </source>
</evidence>
<dbReference type="Gene3D" id="3.40.50.200">
    <property type="entry name" value="Peptidase S8/S53 domain"/>
    <property type="match status" value="1"/>
</dbReference>
<feature type="region of interest" description="Disordered" evidence="6">
    <location>
        <begin position="408"/>
        <end position="443"/>
    </location>
</feature>
<keyword evidence="7" id="KW-1133">Transmembrane helix</keyword>
<evidence type="ECO:0000313" key="10">
    <source>
        <dbReference type="Proteomes" id="UP000239209"/>
    </source>
</evidence>
<dbReference type="InterPro" id="IPR022398">
    <property type="entry name" value="Peptidase_S8_His-AS"/>
</dbReference>
<dbReference type="AlphaFoldDB" id="A0A2T0S4K3"/>
<feature type="active site" description="Charge relay system" evidence="5">
    <location>
        <position position="165"/>
    </location>
</feature>
<feature type="active site" description="Charge relay system" evidence="5">
    <location>
        <position position="350"/>
    </location>
</feature>
<dbReference type="GO" id="GO:0004252">
    <property type="term" value="F:serine-type endopeptidase activity"/>
    <property type="evidence" value="ECO:0007669"/>
    <property type="project" value="UniProtKB-UniRule"/>
</dbReference>
<keyword evidence="7" id="KW-0472">Membrane</keyword>
<keyword evidence="7" id="KW-0812">Transmembrane</keyword>
<dbReference type="PROSITE" id="PS00136">
    <property type="entry name" value="SUBTILASE_ASP"/>
    <property type="match status" value="1"/>
</dbReference>
<dbReference type="InterPro" id="IPR023827">
    <property type="entry name" value="Peptidase_S8_Asp-AS"/>
</dbReference>
<evidence type="ECO:0000256" key="3">
    <source>
        <dbReference type="ARBA" id="ARBA00022801"/>
    </source>
</evidence>
<organism evidence="9 10">
    <name type="scientific">Pseudosporangium ferrugineum</name>
    <dbReference type="NCBI Taxonomy" id="439699"/>
    <lineage>
        <taxon>Bacteria</taxon>
        <taxon>Bacillati</taxon>
        <taxon>Actinomycetota</taxon>
        <taxon>Actinomycetes</taxon>
        <taxon>Micromonosporales</taxon>
        <taxon>Micromonosporaceae</taxon>
        <taxon>Pseudosporangium</taxon>
    </lineage>
</organism>
<dbReference type="PRINTS" id="PR00723">
    <property type="entry name" value="SUBTILISIN"/>
</dbReference>
<dbReference type="EMBL" id="PVZG01000008">
    <property type="protein sequence ID" value="PRY28213.1"/>
    <property type="molecule type" value="Genomic_DNA"/>
</dbReference>
<evidence type="ECO:0000313" key="9">
    <source>
        <dbReference type="EMBL" id="PRY28213.1"/>
    </source>
</evidence>
<proteinExistence type="inferred from homology"/>
<dbReference type="InterPro" id="IPR036852">
    <property type="entry name" value="Peptidase_S8/S53_dom_sf"/>
</dbReference>
<name>A0A2T0S4K3_9ACTN</name>
<dbReference type="InterPro" id="IPR000209">
    <property type="entry name" value="Peptidase_S8/S53_dom"/>
</dbReference>
<evidence type="ECO:0000256" key="2">
    <source>
        <dbReference type="ARBA" id="ARBA00022670"/>
    </source>
</evidence>
<feature type="active site" description="Charge relay system" evidence="5">
    <location>
        <position position="199"/>
    </location>
</feature>
<feature type="compositionally biased region" description="Low complexity" evidence="6">
    <location>
        <begin position="408"/>
        <end position="421"/>
    </location>
</feature>
<evidence type="ECO:0000256" key="4">
    <source>
        <dbReference type="ARBA" id="ARBA00022825"/>
    </source>
</evidence>